<dbReference type="EMBL" id="AVPF01000002">
    <property type="protein sequence ID" value="KGX91514.1"/>
    <property type="molecule type" value="Genomic_DNA"/>
</dbReference>
<proteinExistence type="predicted"/>
<protein>
    <submittedName>
        <fullName evidence="1">Uncharacterized protein</fullName>
    </submittedName>
</protein>
<dbReference type="AlphaFoldDB" id="A0A0A5GHR2"/>
<organism evidence="1 2">
    <name type="scientific">Pontibacillus marinus BH030004 = DSM 16465</name>
    <dbReference type="NCBI Taxonomy" id="1385511"/>
    <lineage>
        <taxon>Bacteria</taxon>
        <taxon>Bacillati</taxon>
        <taxon>Bacillota</taxon>
        <taxon>Bacilli</taxon>
        <taxon>Bacillales</taxon>
        <taxon>Bacillaceae</taxon>
        <taxon>Pontibacillus</taxon>
    </lineage>
</organism>
<accession>A0A0A5GHR2</accession>
<reference evidence="1 2" key="1">
    <citation type="submission" date="2013-08" db="EMBL/GenBank/DDBJ databases">
        <authorList>
            <person name="Huang J."/>
            <person name="Wang G."/>
        </authorList>
    </citation>
    <scope>NUCLEOTIDE SEQUENCE [LARGE SCALE GENOMIC DNA]</scope>
    <source>
        <strain evidence="1 2">BH030004</strain>
    </source>
</reference>
<dbReference type="Proteomes" id="UP000030403">
    <property type="component" value="Unassembled WGS sequence"/>
</dbReference>
<gene>
    <name evidence="1" type="ORF">N783_07570</name>
</gene>
<name>A0A0A5GHR2_9BACI</name>
<keyword evidence="2" id="KW-1185">Reference proteome</keyword>
<sequence length="107" mass="12094">MVIYEKLLNSSEIEYLEVVGIGDEPFIKIEEDDDIERIIVLLQQLNGSVELEHLPYGEPVLGIHIVLKGHYPSSAITIYQDKIFHGKGRNVSGDLVNKLVKTIENSY</sequence>
<comment type="caution">
    <text evidence="1">The sequence shown here is derived from an EMBL/GenBank/DDBJ whole genome shotgun (WGS) entry which is preliminary data.</text>
</comment>
<evidence type="ECO:0000313" key="1">
    <source>
        <dbReference type="EMBL" id="KGX91514.1"/>
    </source>
</evidence>
<evidence type="ECO:0000313" key="2">
    <source>
        <dbReference type="Proteomes" id="UP000030403"/>
    </source>
</evidence>